<dbReference type="InParanoid" id="A0A543AZV6"/>
<dbReference type="RefSeq" id="WP_142042089.1">
    <property type="nucleotide sequence ID" value="NZ_JBHTGS010000001.1"/>
</dbReference>
<keyword evidence="2" id="KW-0812">Transmembrane</keyword>
<keyword evidence="2" id="KW-0472">Membrane</keyword>
<reference evidence="3 4" key="1">
    <citation type="submission" date="2019-06" db="EMBL/GenBank/DDBJ databases">
        <title>Sequencing the genomes of 1000 actinobacteria strains.</title>
        <authorList>
            <person name="Klenk H.-P."/>
        </authorList>
    </citation>
    <scope>NUCLEOTIDE SEQUENCE [LARGE SCALE GENOMIC DNA]</scope>
    <source>
        <strain evidence="3 4">DSM 45928</strain>
    </source>
</reference>
<keyword evidence="2" id="KW-1133">Transmembrane helix</keyword>
<evidence type="ECO:0000313" key="4">
    <source>
        <dbReference type="Proteomes" id="UP000317043"/>
    </source>
</evidence>
<evidence type="ECO:0000256" key="1">
    <source>
        <dbReference type="SAM" id="MobiDB-lite"/>
    </source>
</evidence>
<dbReference type="EMBL" id="VFOW01000001">
    <property type="protein sequence ID" value="TQL78122.1"/>
    <property type="molecule type" value="Genomic_DNA"/>
</dbReference>
<dbReference type="OrthoDB" id="2955510at2"/>
<feature type="compositionally biased region" description="Basic and acidic residues" evidence="1">
    <location>
        <begin position="546"/>
        <end position="558"/>
    </location>
</feature>
<proteinExistence type="predicted"/>
<feature type="transmembrane region" description="Helical" evidence="2">
    <location>
        <begin position="52"/>
        <end position="76"/>
    </location>
</feature>
<feature type="transmembrane region" description="Helical" evidence="2">
    <location>
        <begin position="303"/>
        <end position="321"/>
    </location>
</feature>
<organism evidence="3 4">
    <name type="scientific">Stackebrandtia endophytica</name>
    <dbReference type="NCBI Taxonomy" id="1496996"/>
    <lineage>
        <taxon>Bacteria</taxon>
        <taxon>Bacillati</taxon>
        <taxon>Actinomycetota</taxon>
        <taxon>Actinomycetes</taxon>
        <taxon>Glycomycetales</taxon>
        <taxon>Glycomycetaceae</taxon>
        <taxon>Stackebrandtia</taxon>
    </lineage>
</organism>
<feature type="transmembrane region" description="Helical" evidence="2">
    <location>
        <begin position="230"/>
        <end position="252"/>
    </location>
</feature>
<feature type="transmembrane region" description="Helical" evidence="2">
    <location>
        <begin position="164"/>
        <end position="183"/>
    </location>
</feature>
<evidence type="ECO:0000313" key="3">
    <source>
        <dbReference type="EMBL" id="TQL78122.1"/>
    </source>
</evidence>
<feature type="transmembrane region" description="Helical" evidence="2">
    <location>
        <begin position="327"/>
        <end position="347"/>
    </location>
</feature>
<feature type="transmembrane region" description="Helical" evidence="2">
    <location>
        <begin position="125"/>
        <end position="152"/>
    </location>
</feature>
<dbReference type="AlphaFoldDB" id="A0A543AZV6"/>
<feature type="transmembrane region" description="Helical" evidence="2">
    <location>
        <begin position="448"/>
        <end position="473"/>
    </location>
</feature>
<keyword evidence="4" id="KW-1185">Reference proteome</keyword>
<feature type="transmembrane region" description="Helical" evidence="2">
    <location>
        <begin position="375"/>
        <end position="395"/>
    </location>
</feature>
<feature type="transmembrane region" description="Helical" evidence="2">
    <location>
        <begin position="479"/>
        <end position="500"/>
    </location>
</feature>
<name>A0A543AZV6_9ACTN</name>
<dbReference type="Proteomes" id="UP000317043">
    <property type="component" value="Unassembled WGS sequence"/>
</dbReference>
<gene>
    <name evidence="3" type="ORF">FB566_3699</name>
</gene>
<evidence type="ECO:0000256" key="2">
    <source>
        <dbReference type="SAM" id="Phobius"/>
    </source>
</evidence>
<feature type="region of interest" description="Disordered" evidence="1">
    <location>
        <begin position="546"/>
        <end position="565"/>
    </location>
</feature>
<sequence>MVGDLIRLKFTVAGHSPSWKRPVGLLLAIAAVALTWTASSLADPTAVGDVLSFAMLVWLVGWLIGPILSSSTVVLRPEYFALMPMNRFRLGVALLASMFAGVGAVAMVLAGSTLVGYAIRIDAYQAIPVAVVAAVAFTVLVVSLSRAVYALLGSAMRSWIGVELAAIQYGLLIASLATGWLIVSPVVSATPVFLSSGFDGTTAGDVVSRLPGGWPVAAVEAAAAGDWGGALVRLLGLVVVAVLTFLATARLLRPHTGNKTLQRRRPPVGSRVLTRPRRLPATPLGAVFGKELRAWWRDPWRGLEIRSSIWFGLFLALFAVIGGAGSLAVATGLGVAVMIGLAGANLYGQDGTALWQLVVTETDRAVRADVRGRQLAILIYFGIPALLLSVIMMVATGEYGYVLPVSVALVVLLGVGSGVSVLMSVLAATPGVDPHRRVNSTDAGENEFAIQIALFTTQIVAAPTLVAAGFLAFHPAPPIWLIWGTPVLAVINGVGGGWLLGHLAVRRLTGDLAEVFGLLRYPGATLAKPPRARNWMDSVVGEAEKSAAEARKSREKTAAKRHTSV</sequence>
<accession>A0A543AZV6</accession>
<feature type="transmembrane region" description="Helical" evidence="2">
    <location>
        <begin position="401"/>
        <end position="427"/>
    </location>
</feature>
<comment type="caution">
    <text evidence="3">The sequence shown here is derived from an EMBL/GenBank/DDBJ whole genome shotgun (WGS) entry which is preliminary data.</text>
</comment>
<protein>
    <submittedName>
        <fullName evidence="3">ABC-2 type transport system permease protein</fullName>
    </submittedName>
</protein>
<feature type="transmembrane region" description="Helical" evidence="2">
    <location>
        <begin position="88"/>
        <end position="119"/>
    </location>
</feature>